<evidence type="ECO:0000313" key="7">
    <source>
        <dbReference type="EMBL" id="OWY31896.1"/>
    </source>
</evidence>
<dbReference type="AlphaFoldDB" id="A0A225SLG6"/>
<proteinExistence type="predicted"/>
<evidence type="ECO:0000256" key="2">
    <source>
        <dbReference type="ARBA" id="ARBA00022475"/>
    </source>
</evidence>
<dbReference type="GO" id="GO:0005886">
    <property type="term" value="C:plasma membrane"/>
    <property type="evidence" value="ECO:0007669"/>
    <property type="project" value="UniProtKB-SubCell"/>
</dbReference>
<dbReference type="Pfam" id="PF01554">
    <property type="entry name" value="MatE"/>
    <property type="match status" value="1"/>
</dbReference>
<evidence type="ECO:0000256" key="1">
    <source>
        <dbReference type="ARBA" id="ARBA00004651"/>
    </source>
</evidence>
<evidence type="ECO:0000256" key="4">
    <source>
        <dbReference type="ARBA" id="ARBA00022989"/>
    </source>
</evidence>
<feature type="transmembrane region" description="Helical" evidence="6">
    <location>
        <begin position="219"/>
        <end position="238"/>
    </location>
</feature>
<feature type="transmembrane region" description="Helical" evidence="6">
    <location>
        <begin position="36"/>
        <end position="59"/>
    </location>
</feature>
<organism evidence="7 8">
    <name type="scientific">Herbaspirillum aquaticum</name>
    <dbReference type="NCBI Taxonomy" id="568783"/>
    <lineage>
        <taxon>Bacteria</taxon>
        <taxon>Pseudomonadati</taxon>
        <taxon>Pseudomonadota</taxon>
        <taxon>Betaproteobacteria</taxon>
        <taxon>Burkholderiales</taxon>
        <taxon>Oxalobacteraceae</taxon>
        <taxon>Herbaspirillum</taxon>
    </lineage>
</organism>
<keyword evidence="8" id="KW-1185">Reference proteome</keyword>
<evidence type="ECO:0000313" key="8">
    <source>
        <dbReference type="Proteomes" id="UP000214747"/>
    </source>
</evidence>
<keyword evidence="3 6" id="KW-0812">Transmembrane</keyword>
<accession>A0A225SLG6</accession>
<dbReference type="RefSeq" id="WP_088757475.1">
    <property type="nucleotide sequence ID" value="NZ_JARJFG010000033.1"/>
</dbReference>
<feature type="transmembrane region" description="Helical" evidence="6">
    <location>
        <begin position="150"/>
        <end position="170"/>
    </location>
</feature>
<dbReference type="Proteomes" id="UP000214747">
    <property type="component" value="Unassembled WGS sequence"/>
</dbReference>
<feature type="transmembrane region" description="Helical" evidence="6">
    <location>
        <begin position="244"/>
        <end position="268"/>
    </location>
</feature>
<sequence length="280" mass="30208">MQEQHRSNISQIIFASLKHGGAFLLVIFWSPSAESYLIAFSAVAAIEWFINRWVIFAGLSKGSLKISLAELYATARSTATLSIGVLLGILVSQLDKLLLPGMVPISDYGRYAAVAGLGLAFLQFQSPVLNALYPRIATELPAGEHKSLRTLVVAIIVTNVLPCLVAAAGAEWLLRLWIKDPAIVAAGTIPLQLILLSIAVNAAYQIFYQQILVLGDGRYVMWINAFNVIGVATFIALTAPRLGIIAGGASWLFGATLQLIAGMTWVFIRKPRMMAAIANN</sequence>
<comment type="caution">
    <text evidence="7">The sequence shown here is derived from an EMBL/GenBank/DDBJ whole genome shotgun (WGS) entry which is preliminary data.</text>
</comment>
<evidence type="ECO:0008006" key="9">
    <source>
        <dbReference type="Google" id="ProtNLM"/>
    </source>
</evidence>
<feature type="transmembrane region" description="Helical" evidence="6">
    <location>
        <begin position="182"/>
        <end position="207"/>
    </location>
</feature>
<feature type="transmembrane region" description="Helical" evidence="6">
    <location>
        <begin position="12"/>
        <end position="30"/>
    </location>
</feature>
<gene>
    <name evidence="7" type="ORF">CEJ45_23840</name>
</gene>
<dbReference type="InterPro" id="IPR002528">
    <property type="entry name" value="MATE_fam"/>
</dbReference>
<protein>
    <recommendedName>
        <fullName evidence="9">Polysaccharide biosynthesis protein C-terminal domain-containing protein</fullName>
    </recommendedName>
</protein>
<dbReference type="InterPro" id="IPR050833">
    <property type="entry name" value="Poly_Biosynth_Transport"/>
</dbReference>
<keyword evidence="4 6" id="KW-1133">Transmembrane helix</keyword>
<keyword evidence="2" id="KW-1003">Cell membrane</keyword>
<dbReference type="PANTHER" id="PTHR30250:SF26">
    <property type="entry name" value="PSMA PROTEIN"/>
    <property type="match status" value="1"/>
</dbReference>
<dbReference type="EMBL" id="NJGV01000035">
    <property type="protein sequence ID" value="OWY31896.1"/>
    <property type="molecule type" value="Genomic_DNA"/>
</dbReference>
<evidence type="ECO:0000256" key="3">
    <source>
        <dbReference type="ARBA" id="ARBA00022692"/>
    </source>
</evidence>
<feature type="transmembrane region" description="Helical" evidence="6">
    <location>
        <begin position="111"/>
        <end position="129"/>
    </location>
</feature>
<evidence type="ECO:0000256" key="5">
    <source>
        <dbReference type="ARBA" id="ARBA00023136"/>
    </source>
</evidence>
<evidence type="ECO:0000256" key="6">
    <source>
        <dbReference type="SAM" id="Phobius"/>
    </source>
</evidence>
<name>A0A225SLG6_9BURK</name>
<feature type="transmembrane region" description="Helical" evidence="6">
    <location>
        <begin position="71"/>
        <end position="91"/>
    </location>
</feature>
<reference evidence="7 8" key="1">
    <citation type="journal article" date="2010" name="Int. J. Syst. Evol. Microbiol.">
        <title>Reclassification of Herbaspirillum putei as a later heterotypic synonym of Herbaspirillum huttiense, with the description of H. huttiense subsp. huttiense subsp. nov. and H. huttiense subsp. putei subsp. nov., comb. nov., and description of Herbaspirillum aquaticum sp. nov.</title>
        <authorList>
            <person name="Dobritsa A.P."/>
            <person name="Reddy M.C."/>
            <person name="Samadpour M."/>
        </authorList>
    </citation>
    <scope>NUCLEOTIDE SEQUENCE [LARGE SCALE GENOMIC DNA]</scope>
    <source>
        <strain evidence="7 8">IEH 4430</strain>
    </source>
</reference>
<dbReference type="PANTHER" id="PTHR30250">
    <property type="entry name" value="PST FAMILY PREDICTED COLANIC ACID TRANSPORTER"/>
    <property type="match status" value="1"/>
</dbReference>
<comment type="subcellular location">
    <subcellularLocation>
        <location evidence="1">Cell membrane</location>
        <topology evidence="1">Multi-pass membrane protein</topology>
    </subcellularLocation>
</comment>
<keyword evidence="5 6" id="KW-0472">Membrane</keyword>